<feature type="transmembrane region" description="Helical" evidence="2">
    <location>
        <begin position="167"/>
        <end position="186"/>
    </location>
</feature>
<evidence type="ECO:0000259" key="3">
    <source>
        <dbReference type="Pfam" id="PF07331"/>
    </source>
</evidence>
<keyword evidence="5" id="KW-1185">Reference proteome</keyword>
<gene>
    <name evidence="4" type="ORF">BKA19_1791</name>
</gene>
<evidence type="ECO:0000313" key="5">
    <source>
        <dbReference type="Proteomes" id="UP000292507"/>
    </source>
</evidence>
<feature type="region of interest" description="Disordered" evidence="1">
    <location>
        <begin position="1"/>
        <end position="33"/>
    </location>
</feature>
<comment type="caution">
    <text evidence="4">The sequence shown here is derived from an EMBL/GenBank/DDBJ whole genome shotgun (WGS) entry which is preliminary data.</text>
</comment>
<name>A0A4Q7Y7L5_9ACTN</name>
<organism evidence="4 5">
    <name type="scientific">Blastococcus saxobsidens</name>
    <dbReference type="NCBI Taxonomy" id="138336"/>
    <lineage>
        <taxon>Bacteria</taxon>
        <taxon>Bacillati</taxon>
        <taxon>Actinomycetota</taxon>
        <taxon>Actinomycetes</taxon>
        <taxon>Geodermatophilales</taxon>
        <taxon>Geodermatophilaceae</taxon>
        <taxon>Blastococcus</taxon>
    </lineage>
</organism>
<sequence length="190" mass="19084">MSPRISVRPAGAGGTGGPPVEPTGPDAAVPGNAVDGHLDAEARVPYGRARDLLVAAVVAGCGVLTLAGSRGLPTGGDDGSLGPDWWPTVLGLGLLLAAGGIAAAGLLHRAVPDDESVTRHGLLQLGGLAALVICYGSAWQYFHFVPVTFVFVAALTAVLGSRGVHALVVFPAVIVGLTYGIFGLLLRVPL</sequence>
<evidence type="ECO:0000256" key="1">
    <source>
        <dbReference type="SAM" id="MobiDB-lite"/>
    </source>
</evidence>
<feature type="transmembrane region" description="Helical" evidence="2">
    <location>
        <begin position="52"/>
        <end position="73"/>
    </location>
</feature>
<keyword evidence="2" id="KW-0472">Membrane</keyword>
<reference evidence="4 5" key="1">
    <citation type="submission" date="2019-02" db="EMBL/GenBank/DDBJ databases">
        <title>Sequencing the genomes of 1000 actinobacteria strains.</title>
        <authorList>
            <person name="Klenk H.-P."/>
        </authorList>
    </citation>
    <scope>NUCLEOTIDE SEQUENCE [LARGE SCALE GENOMIC DNA]</scope>
    <source>
        <strain evidence="4 5">DSM 44509</strain>
    </source>
</reference>
<feature type="transmembrane region" description="Helical" evidence="2">
    <location>
        <begin position="85"/>
        <end position="108"/>
    </location>
</feature>
<dbReference type="EMBL" id="SHKV01000001">
    <property type="protein sequence ID" value="RZU32101.1"/>
    <property type="molecule type" value="Genomic_DNA"/>
</dbReference>
<dbReference type="InterPro" id="IPR009936">
    <property type="entry name" value="DUF1468"/>
</dbReference>
<keyword evidence="2" id="KW-1133">Transmembrane helix</keyword>
<dbReference type="Pfam" id="PF07331">
    <property type="entry name" value="TctB"/>
    <property type="match status" value="1"/>
</dbReference>
<feature type="domain" description="DUF1468" evidence="3">
    <location>
        <begin position="54"/>
        <end position="190"/>
    </location>
</feature>
<evidence type="ECO:0000313" key="4">
    <source>
        <dbReference type="EMBL" id="RZU32101.1"/>
    </source>
</evidence>
<proteinExistence type="predicted"/>
<dbReference type="RefSeq" id="WP_104528963.1">
    <property type="nucleotide sequence ID" value="NZ_POQT01000020.1"/>
</dbReference>
<feature type="transmembrane region" description="Helical" evidence="2">
    <location>
        <begin position="120"/>
        <end position="138"/>
    </location>
</feature>
<accession>A0A4Q7Y7L5</accession>
<dbReference type="AlphaFoldDB" id="A0A4Q7Y7L5"/>
<dbReference type="Proteomes" id="UP000292507">
    <property type="component" value="Unassembled WGS sequence"/>
</dbReference>
<evidence type="ECO:0000256" key="2">
    <source>
        <dbReference type="SAM" id="Phobius"/>
    </source>
</evidence>
<protein>
    <submittedName>
        <fullName evidence="4">Tripartite tricarboxylate transporter TctB family protein</fullName>
    </submittedName>
</protein>
<keyword evidence="2" id="KW-0812">Transmembrane</keyword>